<evidence type="ECO:0000313" key="1">
    <source>
        <dbReference type="EMBL" id="GCE84742.1"/>
    </source>
</evidence>
<dbReference type="OrthoDB" id="9815514at2"/>
<organism evidence="1 2">
    <name type="scientific">Komagataeibacter diospyri</name>
    <dbReference type="NCBI Taxonomy" id="1932662"/>
    <lineage>
        <taxon>Bacteria</taxon>
        <taxon>Pseudomonadati</taxon>
        <taxon>Pseudomonadota</taxon>
        <taxon>Alphaproteobacteria</taxon>
        <taxon>Acetobacterales</taxon>
        <taxon>Acetobacteraceae</taxon>
        <taxon>Komagataeibacter</taxon>
    </lineage>
</organism>
<dbReference type="Proteomes" id="UP000315095">
    <property type="component" value="Unassembled WGS sequence"/>
</dbReference>
<gene>
    <name evidence="1" type="ORF">MSKU9_2883</name>
</gene>
<proteinExistence type="predicted"/>
<protein>
    <recommendedName>
        <fullName evidence="3">DUF1849 domain-containing protein</fullName>
    </recommendedName>
</protein>
<evidence type="ECO:0008006" key="3">
    <source>
        <dbReference type="Google" id="ProtNLM"/>
    </source>
</evidence>
<sequence length="302" mass="32054">MPADALACLIPRAVQYGVPVGRCCMMVGMTLACLWRTTPVQAAPVMAAHRAVYDLTLVAVNGGDVVTAEGKLTFVLSDMCSAWSTQQQLRLRTVGRDGAESVSDSDYAVLEEKDGSSLVFRADQTENGHPAPRIAGEAHMRPTGGQAHYTNPAVHDVTLPAGTLFPVAHTAAVIQAGQDGQGPIAPYLFDGTVDTGALGTYVLFLGHDAPPVVTTFPALVPLAAQRVHIAYYNTTTRDMTPVFETGMRYFSNGVADRVDMNFGQFRMSGTLREFRLLPAPDHCPVPGGVRGHGGVSPSHPPA</sequence>
<reference evidence="2" key="1">
    <citation type="submission" date="2017-01" db="EMBL/GenBank/DDBJ databases">
        <title>Komagataeibacter sp. MSKU9 whole genome sequencing project.</title>
        <authorList>
            <person name="Matsutani M."/>
            <person name="Naloka K."/>
            <person name="Theeragool G."/>
            <person name="Yakushi T."/>
            <person name="Matsushita K."/>
        </authorList>
    </citation>
    <scope>NUCLEOTIDE SEQUENCE [LARGE SCALE GENOMIC DNA]</scope>
    <source>
        <strain evidence="2">MSKU9</strain>
    </source>
</reference>
<name>A0A4V0WMT0_9PROT</name>
<accession>A0A4V0WMT0</accession>
<dbReference type="EMBL" id="BDLU01000063">
    <property type="protein sequence ID" value="GCE84742.1"/>
    <property type="molecule type" value="Genomic_DNA"/>
</dbReference>
<keyword evidence="2" id="KW-1185">Reference proteome</keyword>
<dbReference type="AlphaFoldDB" id="A0A4V0WMT0"/>
<comment type="caution">
    <text evidence="1">The sequence shown here is derived from an EMBL/GenBank/DDBJ whole genome shotgun (WGS) entry which is preliminary data.</text>
</comment>
<dbReference type="Pfam" id="PF08904">
    <property type="entry name" value="EipB_like"/>
    <property type="match status" value="1"/>
</dbReference>
<evidence type="ECO:0000313" key="2">
    <source>
        <dbReference type="Proteomes" id="UP000315095"/>
    </source>
</evidence>
<dbReference type="RefSeq" id="WP_141262217.1">
    <property type="nucleotide sequence ID" value="NZ_BDLU01000063.1"/>
</dbReference>
<dbReference type="InterPro" id="IPR015000">
    <property type="entry name" value="EipB-like"/>
</dbReference>